<keyword evidence="2" id="KW-1185">Reference proteome</keyword>
<proteinExistence type="predicted"/>
<gene>
    <name evidence="1" type="ORF">HPB50_022782</name>
</gene>
<dbReference type="Proteomes" id="UP000821845">
    <property type="component" value="Chromosome 1"/>
</dbReference>
<evidence type="ECO:0000313" key="2">
    <source>
        <dbReference type="Proteomes" id="UP000821845"/>
    </source>
</evidence>
<sequence length="309" mass="35775">MHGCPVPVVADKDMVDRRPTYKRHDATGWIFPRDGFEWSDFEAACCYRPRADDIFVMTYPKSGTTWVQYMLYLLVHDMAPLPAGRRLDSFAPFLEKGGLGLLDSLVKSPKPIKTHLSFDVMPWHAEPRYVCVLRNPKDVCVSLYHHVRGFGRYYHFEDGSFDDFFEAFLDGEVDSADYHDHLLSLWTHRDKENVLLLKYEDLSERPLQEVRKLVDHVRPCFPTGWKEPDLYTLVDAASFDVMKGLPPEQWASARPDHVPPFIRLGRVGDWRNYLTKEQSERLENKFARKTAGSGAEFLWPTEVMVASTD</sequence>
<reference evidence="1" key="1">
    <citation type="submission" date="2020-05" db="EMBL/GenBank/DDBJ databases">
        <title>Large-scale comparative analyses of tick genomes elucidate their genetic diversity and vector capacities.</title>
        <authorList>
            <person name="Jia N."/>
            <person name="Wang J."/>
            <person name="Shi W."/>
            <person name="Du L."/>
            <person name="Sun Y."/>
            <person name="Zhan W."/>
            <person name="Jiang J."/>
            <person name="Wang Q."/>
            <person name="Zhang B."/>
            <person name="Ji P."/>
            <person name="Sakyi L.B."/>
            <person name="Cui X."/>
            <person name="Yuan T."/>
            <person name="Jiang B."/>
            <person name="Yang W."/>
            <person name="Lam T.T.-Y."/>
            <person name="Chang Q."/>
            <person name="Ding S."/>
            <person name="Wang X."/>
            <person name="Zhu J."/>
            <person name="Ruan X."/>
            <person name="Zhao L."/>
            <person name="Wei J."/>
            <person name="Que T."/>
            <person name="Du C."/>
            <person name="Cheng J."/>
            <person name="Dai P."/>
            <person name="Han X."/>
            <person name="Huang E."/>
            <person name="Gao Y."/>
            <person name="Liu J."/>
            <person name="Shao H."/>
            <person name="Ye R."/>
            <person name="Li L."/>
            <person name="Wei W."/>
            <person name="Wang X."/>
            <person name="Wang C."/>
            <person name="Yang T."/>
            <person name="Huo Q."/>
            <person name="Li W."/>
            <person name="Guo W."/>
            <person name="Chen H."/>
            <person name="Zhou L."/>
            <person name="Ni X."/>
            <person name="Tian J."/>
            <person name="Zhou Y."/>
            <person name="Sheng Y."/>
            <person name="Liu T."/>
            <person name="Pan Y."/>
            <person name="Xia L."/>
            <person name="Li J."/>
            <person name="Zhao F."/>
            <person name="Cao W."/>
        </authorList>
    </citation>
    <scope>NUCLEOTIDE SEQUENCE</scope>
    <source>
        <strain evidence="1">Hyas-2018</strain>
    </source>
</reference>
<protein>
    <submittedName>
        <fullName evidence="1">Uncharacterized protein</fullName>
    </submittedName>
</protein>
<comment type="caution">
    <text evidence="1">The sequence shown here is derived from an EMBL/GenBank/DDBJ whole genome shotgun (WGS) entry which is preliminary data.</text>
</comment>
<dbReference type="EMBL" id="CM023481">
    <property type="protein sequence ID" value="KAH6948072.1"/>
    <property type="molecule type" value="Genomic_DNA"/>
</dbReference>
<organism evidence="1 2">
    <name type="scientific">Hyalomma asiaticum</name>
    <name type="common">Tick</name>
    <dbReference type="NCBI Taxonomy" id="266040"/>
    <lineage>
        <taxon>Eukaryota</taxon>
        <taxon>Metazoa</taxon>
        <taxon>Ecdysozoa</taxon>
        <taxon>Arthropoda</taxon>
        <taxon>Chelicerata</taxon>
        <taxon>Arachnida</taxon>
        <taxon>Acari</taxon>
        <taxon>Parasitiformes</taxon>
        <taxon>Ixodida</taxon>
        <taxon>Ixodoidea</taxon>
        <taxon>Ixodidae</taxon>
        <taxon>Hyalomminae</taxon>
        <taxon>Hyalomma</taxon>
    </lineage>
</organism>
<evidence type="ECO:0000313" key="1">
    <source>
        <dbReference type="EMBL" id="KAH6948072.1"/>
    </source>
</evidence>
<accession>A0ACB7TP09</accession>
<name>A0ACB7TP09_HYAAI</name>